<dbReference type="Gene3D" id="3.10.310.10">
    <property type="entry name" value="Diaminopimelate Epimerase, Chain A, domain 1"/>
    <property type="match status" value="2"/>
</dbReference>
<keyword evidence="2" id="KW-0413">Isomerase</keyword>
<dbReference type="PIRSF" id="PIRSF016184">
    <property type="entry name" value="PhzC_PhzF"/>
    <property type="match status" value="1"/>
</dbReference>
<reference evidence="3 4" key="1">
    <citation type="submission" date="2021-03" db="EMBL/GenBank/DDBJ databases">
        <title>Flavobacterium kribbensis sp. nov, an endophytic bacteria, isolated from soybean.</title>
        <authorList>
            <person name="Lee J."/>
            <person name="Seo J."/>
        </authorList>
    </citation>
    <scope>NUCLEOTIDE SEQUENCE [LARGE SCALE GENOMIC DNA]</scope>
    <source>
        <strain evidence="3 4">BB8</strain>
    </source>
</reference>
<dbReference type="NCBIfam" id="TIGR00654">
    <property type="entry name" value="PhzF_family"/>
    <property type="match status" value="1"/>
</dbReference>
<comment type="similarity">
    <text evidence="1">Belongs to the PhzF family.</text>
</comment>
<gene>
    <name evidence="3" type="ORF">J0383_03350</name>
</gene>
<protein>
    <submittedName>
        <fullName evidence="3">PhzF family phenazine biosynthesis protein</fullName>
    </submittedName>
</protein>
<dbReference type="Pfam" id="PF02567">
    <property type="entry name" value="PhzC-PhzF"/>
    <property type="match status" value="1"/>
</dbReference>
<evidence type="ECO:0000256" key="1">
    <source>
        <dbReference type="ARBA" id="ARBA00008270"/>
    </source>
</evidence>
<organism evidence="3 4">
    <name type="scientific">Flavobacterium endoglycinae</name>
    <dbReference type="NCBI Taxonomy" id="2816357"/>
    <lineage>
        <taxon>Bacteria</taxon>
        <taxon>Pseudomonadati</taxon>
        <taxon>Bacteroidota</taxon>
        <taxon>Flavobacteriia</taxon>
        <taxon>Flavobacteriales</taxon>
        <taxon>Flavobacteriaceae</taxon>
        <taxon>Flavobacterium</taxon>
    </lineage>
</organism>
<dbReference type="InterPro" id="IPR003719">
    <property type="entry name" value="Phenazine_PhzF-like"/>
</dbReference>
<evidence type="ECO:0000313" key="3">
    <source>
        <dbReference type="EMBL" id="QSW89858.1"/>
    </source>
</evidence>
<dbReference type="RefSeq" id="WP_207297037.1">
    <property type="nucleotide sequence ID" value="NZ_CP071448.1"/>
</dbReference>
<sequence length="292" mass="32071">MNKLKKVNVQIVNAFVRENKGGNPAGVVLDADDLTNEEKLLIAAKVGLSETAFVSKSAKADFKLDFFTPNRQIAHCGHATIAAFSHLSQLNKINGFQSSKETIDGIKEIILKGELAFMEQQAPKYVDVSEKRKLILESLSLNENDLIENAPISLVNTGNSFVIIPVLNSEILKKIKPNFDLINDISNDLDLIGYYVFTNSENSESDATTRMFAPRYGIEEESGTGMAAGPLACFLYDKLNSKKNSFLIEQGNFMSIPSPSLIYVDLTIQNEQITKLMAGGKGISVSQKTIEI</sequence>
<proteinExistence type="inferred from homology"/>
<evidence type="ECO:0000313" key="4">
    <source>
        <dbReference type="Proteomes" id="UP000663440"/>
    </source>
</evidence>
<accession>A0ABX7QHA7</accession>
<dbReference type="Proteomes" id="UP000663440">
    <property type="component" value="Chromosome"/>
</dbReference>
<keyword evidence="4" id="KW-1185">Reference proteome</keyword>
<dbReference type="PANTHER" id="PTHR13774">
    <property type="entry name" value="PHENAZINE BIOSYNTHESIS PROTEIN"/>
    <property type="match status" value="1"/>
</dbReference>
<evidence type="ECO:0000256" key="2">
    <source>
        <dbReference type="ARBA" id="ARBA00023235"/>
    </source>
</evidence>
<dbReference type="SUPFAM" id="SSF54506">
    <property type="entry name" value="Diaminopimelate epimerase-like"/>
    <property type="match status" value="1"/>
</dbReference>
<dbReference type="EMBL" id="CP071448">
    <property type="protein sequence ID" value="QSW89858.1"/>
    <property type="molecule type" value="Genomic_DNA"/>
</dbReference>
<name>A0ABX7QHA7_9FLAO</name>
<dbReference type="PANTHER" id="PTHR13774:SF39">
    <property type="entry name" value="BIOSYNTHESIS PROTEIN, PUTATIVE-RELATED"/>
    <property type="match status" value="1"/>
</dbReference>